<reference evidence="2" key="1">
    <citation type="submission" date="2021-01" db="UniProtKB">
        <authorList>
            <consortium name="EnsemblMetazoa"/>
        </authorList>
    </citation>
    <scope>IDENTIFICATION</scope>
</reference>
<evidence type="ECO:0000256" key="1">
    <source>
        <dbReference type="SAM" id="MobiDB-lite"/>
    </source>
</evidence>
<sequence length="450" mass="50209">TTTPTTTTTTPATTTTTTITTTTPTTTTTTTPAPVDEEDNPICSEDHCRYLLSMPLTNNLSCQIHHDSVNQTNFDCASVGTDSLLVDCVNETLSVNYRWRYEGISALTFVCFSDNQLMFNRTISPNVTRTDVKISHSSYVNDTVTLHFERLFNVEQITEIVVKELNQNEDIIDQYLLANISMQNVTNQKTLVLNHHFASQNTYSLNITFRNTYFIHNIENRLMLAQLNAHSLKMTNLAITNTDILDSLYPVVINEISSAGEPDAFTYHWSLLGEDLITNINKLTKEFPKIDTSSCYDIDLNVSNLNFITAQTETTICLEMGINVTLDFTNGIMLGDLSPFTLKLYDMGPNSCLMLELTNLSKIITFNIGGQSPGPCLERGFVSGGKEVVSQTFDQQSDGSFLVTYEELFISEGVFEIVLIATNNVTLQIEKFTIDVINQTCRSPNVEITG</sequence>
<dbReference type="Proteomes" id="UP000594262">
    <property type="component" value="Unplaced"/>
</dbReference>
<organism evidence="2 3">
    <name type="scientific">Clytia hemisphaerica</name>
    <dbReference type="NCBI Taxonomy" id="252671"/>
    <lineage>
        <taxon>Eukaryota</taxon>
        <taxon>Metazoa</taxon>
        <taxon>Cnidaria</taxon>
        <taxon>Hydrozoa</taxon>
        <taxon>Hydroidolina</taxon>
        <taxon>Leptothecata</taxon>
        <taxon>Obeliida</taxon>
        <taxon>Clytiidae</taxon>
        <taxon>Clytia</taxon>
    </lineage>
</organism>
<feature type="compositionally biased region" description="Low complexity" evidence="1">
    <location>
        <begin position="1"/>
        <end position="34"/>
    </location>
</feature>
<evidence type="ECO:0000313" key="2">
    <source>
        <dbReference type="EnsemblMetazoa" id="CLYHEMP009005.2"/>
    </source>
</evidence>
<dbReference type="OrthoDB" id="5964820at2759"/>
<name>A0A7M5WS68_9CNID</name>
<evidence type="ECO:0000313" key="3">
    <source>
        <dbReference type="Proteomes" id="UP000594262"/>
    </source>
</evidence>
<keyword evidence="3" id="KW-1185">Reference proteome</keyword>
<proteinExistence type="predicted"/>
<dbReference type="AlphaFoldDB" id="A0A7M5WS68"/>
<accession>A0A7M5WS68</accession>
<protein>
    <submittedName>
        <fullName evidence="2">Uncharacterized protein</fullName>
    </submittedName>
</protein>
<dbReference type="EnsemblMetazoa" id="CLYHEMT009005.2">
    <property type="protein sequence ID" value="CLYHEMP009005.2"/>
    <property type="gene ID" value="CLYHEMG009005"/>
</dbReference>
<feature type="region of interest" description="Disordered" evidence="1">
    <location>
        <begin position="1"/>
        <end position="38"/>
    </location>
</feature>